<accession>A0ABD1QHW2</accession>
<dbReference type="EMBL" id="JBFOLK010000011">
    <property type="protein sequence ID" value="KAL2475819.1"/>
    <property type="molecule type" value="Genomic_DNA"/>
</dbReference>
<feature type="compositionally biased region" description="Low complexity" evidence="1">
    <location>
        <begin position="41"/>
        <end position="52"/>
    </location>
</feature>
<protein>
    <submittedName>
        <fullName evidence="2">Uncharacterized protein</fullName>
    </submittedName>
</protein>
<evidence type="ECO:0000313" key="3">
    <source>
        <dbReference type="Proteomes" id="UP001604336"/>
    </source>
</evidence>
<feature type="region of interest" description="Disordered" evidence="1">
    <location>
        <begin position="1"/>
        <end position="82"/>
    </location>
</feature>
<comment type="caution">
    <text evidence="2">The sequence shown here is derived from an EMBL/GenBank/DDBJ whole genome shotgun (WGS) entry which is preliminary data.</text>
</comment>
<dbReference type="Proteomes" id="UP001604336">
    <property type="component" value="Unassembled WGS sequence"/>
</dbReference>
<proteinExistence type="predicted"/>
<evidence type="ECO:0000256" key="1">
    <source>
        <dbReference type="SAM" id="MobiDB-lite"/>
    </source>
</evidence>
<keyword evidence="3" id="KW-1185">Reference proteome</keyword>
<feature type="compositionally biased region" description="Low complexity" evidence="1">
    <location>
        <begin position="18"/>
        <end position="31"/>
    </location>
</feature>
<feature type="compositionally biased region" description="Polar residues" evidence="1">
    <location>
        <begin position="1"/>
        <end position="17"/>
    </location>
</feature>
<dbReference type="AlphaFoldDB" id="A0ABD1QHW2"/>
<evidence type="ECO:0000313" key="2">
    <source>
        <dbReference type="EMBL" id="KAL2475819.1"/>
    </source>
</evidence>
<sequence>MSSGSEDSQNQLDVWTNSSIRGESPSSSSSSEAVGEVNQAPSTSCPSVPSTSGRRACPTASSKKIAEKMGPDVGVPEMKGSLDKRDVPTAKALDESWRIYDYPMMFPRL</sequence>
<gene>
    <name evidence="2" type="ORF">Adt_36555</name>
</gene>
<reference evidence="3" key="1">
    <citation type="submission" date="2024-07" db="EMBL/GenBank/DDBJ databases">
        <title>Two chromosome-level genome assemblies of Korean endemic species Abeliophyllum distichum and Forsythia ovata (Oleaceae).</title>
        <authorList>
            <person name="Jang H."/>
        </authorList>
    </citation>
    <scope>NUCLEOTIDE SEQUENCE [LARGE SCALE GENOMIC DNA]</scope>
</reference>
<name>A0ABD1QHW2_9LAMI</name>
<organism evidence="2 3">
    <name type="scientific">Abeliophyllum distichum</name>
    <dbReference type="NCBI Taxonomy" id="126358"/>
    <lineage>
        <taxon>Eukaryota</taxon>
        <taxon>Viridiplantae</taxon>
        <taxon>Streptophyta</taxon>
        <taxon>Embryophyta</taxon>
        <taxon>Tracheophyta</taxon>
        <taxon>Spermatophyta</taxon>
        <taxon>Magnoliopsida</taxon>
        <taxon>eudicotyledons</taxon>
        <taxon>Gunneridae</taxon>
        <taxon>Pentapetalae</taxon>
        <taxon>asterids</taxon>
        <taxon>lamiids</taxon>
        <taxon>Lamiales</taxon>
        <taxon>Oleaceae</taxon>
        <taxon>Forsythieae</taxon>
        <taxon>Abeliophyllum</taxon>
    </lineage>
</organism>